<name>B0RBV2_CLASE</name>
<evidence type="ECO:0000313" key="1">
    <source>
        <dbReference type="EMBL" id="CAQ00503.1"/>
    </source>
</evidence>
<evidence type="ECO:0000313" key="2">
    <source>
        <dbReference type="Proteomes" id="UP000001318"/>
    </source>
</evidence>
<dbReference type="KEGG" id="cms:CMS0382"/>
<organism evidence="1 2">
    <name type="scientific">Clavibacter sepedonicus</name>
    <name type="common">Clavibacter michiganensis subsp. sepedonicus</name>
    <dbReference type="NCBI Taxonomy" id="31964"/>
    <lineage>
        <taxon>Bacteria</taxon>
        <taxon>Bacillati</taxon>
        <taxon>Actinomycetota</taxon>
        <taxon>Actinomycetes</taxon>
        <taxon>Micrococcales</taxon>
        <taxon>Microbacteriaceae</taxon>
        <taxon>Clavibacter</taxon>
    </lineage>
</organism>
<accession>B0RBV2</accession>
<gene>
    <name evidence="1" type="ordered locus">CMS0382</name>
</gene>
<proteinExistence type="predicted"/>
<dbReference type="Proteomes" id="UP000001318">
    <property type="component" value="Chromosome"/>
</dbReference>
<dbReference type="HOGENOM" id="CLU_3231528_0_0_11"/>
<dbReference type="AlphaFoldDB" id="B0RBV2"/>
<keyword evidence="2" id="KW-1185">Reference proteome</keyword>
<reference evidence="1 2" key="1">
    <citation type="journal article" date="2008" name="J. Bacteriol.">
        <title>Genome of the actinomycete plant pathogen Clavibacter michiganensis subsp. sepedonicus suggests recent niche adaptation.</title>
        <authorList>
            <person name="Bentley S.D."/>
            <person name="Corton C."/>
            <person name="Brown S.E."/>
            <person name="Barron A."/>
            <person name="Clark L."/>
            <person name="Doggett J."/>
            <person name="Harris B."/>
            <person name="Ormond D."/>
            <person name="Quail M.A."/>
            <person name="May G."/>
            <person name="Francis D."/>
            <person name="Knudson D."/>
            <person name="Parkhill J."/>
            <person name="Ishimaru C.A."/>
        </authorList>
    </citation>
    <scope>NUCLEOTIDE SEQUENCE [LARGE SCALE GENOMIC DNA]</scope>
    <source>
        <strain evidence="2">ATCC 33113 / DSM 20744 / JCM 9667 / LMG 2889 / ICMP 2535 / C-1</strain>
    </source>
</reference>
<sequence>MLLAMTTSNQLGVDFNLRSLAAIKEIGQALGWDRSEASVGASA</sequence>
<dbReference type="EMBL" id="AM849034">
    <property type="protein sequence ID" value="CAQ00503.1"/>
    <property type="molecule type" value="Genomic_DNA"/>
</dbReference>
<protein>
    <submittedName>
        <fullName evidence="1">Uncharacterized protein</fullName>
    </submittedName>
</protein>